<evidence type="ECO:0000313" key="1">
    <source>
        <dbReference type="EMBL" id="KAJ9065126.1"/>
    </source>
</evidence>
<keyword evidence="2" id="KW-1185">Reference proteome</keyword>
<reference evidence="1" key="1">
    <citation type="submission" date="2022-04" db="EMBL/GenBank/DDBJ databases">
        <title>Genome of the entomopathogenic fungus Entomophthora muscae.</title>
        <authorList>
            <person name="Elya C."/>
            <person name="Lovett B.R."/>
            <person name="Lee E."/>
            <person name="Macias A.M."/>
            <person name="Hajek A.E."/>
            <person name="De Bivort B.L."/>
            <person name="Kasson M.T."/>
            <person name="De Fine Licht H.H."/>
            <person name="Stajich J.E."/>
        </authorList>
    </citation>
    <scope>NUCLEOTIDE SEQUENCE</scope>
    <source>
        <strain evidence="1">Berkeley</strain>
    </source>
</reference>
<dbReference type="Proteomes" id="UP001165960">
    <property type="component" value="Unassembled WGS sequence"/>
</dbReference>
<proteinExistence type="predicted"/>
<comment type="caution">
    <text evidence="1">The sequence shown here is derived from an EMBL/GenBank/DDBJ whole genome shotgun (WGS) entry which is preliminary data.</text>
</comment>
<sequence length="217" mass="24613">MSLWFQQILPYLVLVIFHLNSGQVDHQAPAPSRDQPANLPQALYCPPGAPFGPVNFTKYPLNTAYSEFNLDNILIANPLARTRETKTIGHKGKWYIRPPILLKDKYNYLPTYFVPITPLLTPQPNRPMEPPLPLRPRPPSCLRLDGLHVAQLWPLVFTWVVSILPPILWWAVPCPKTLNASTYAWLPDSRGLQKSGNKPRNEVKNKGSTKSPKIKIL</sequence>
<organism evidence="1 2">
    <name type="scientific">Entomophthora muscae</name>
    <dbReference type="NCBI Taxonomy" id="34485"/>
    <lineage>
        <taxon>Eukaryota</taxon>
        <taxon>Fungi</taxon>
        <taxon>Fungi incertae sedis</taxon>
        <taxon>Zoopagomycota</taxon>
        <taxon>Entomophthoromycotina</taxon>
        <taxon>Entomophthoromycetes</taxon>
        <taxon>Entomophthorales</taxon>
        <taxon>Entomophthoraceae</taxon>
        <taxon>Entomophthora</taxon>
    </lineage>
</organism>
<name>A0ACC2SSA1_9FUNG</name>
<accession>A0ACC2SSA1</accession>
<gene>
    <name evidence="1" type="ORF">DSO57_1023009</name>
</gene>
<dbReference type="EMBL" id="QTSX02004378">
    <property type="protein sequence ID" value="KAJ9065126.1"/>
    <property type="molecule type" value="Genomic_DNA"/>
</dbReference>
<protein>
    <submittedName>
        <fullName evidence="1">Uncharacterized protein</fullName>
    </submittedName>
</protein>
<evidence type="ECO:0000313" key="2">
    <source>
        <dbReference type="Proteomes" id="UP001165960"/>
    </source>
</evidence>